<dbReference type="EMBL" id="CP110427">
    <property type="protein sequence ID" value="WAQ86703.1"/>
    <property type="molecule type" value="Genomic_DNA"/>
</dbReference>
<feature type="compositionally biased region" description="Basic residues" evidence="1">
    <location>
        <begin position="175"/>
        <end position="184"/>
    </location>
</feature>
<accession>A0ABY7CP60</accession>
<reference evidence="2" key="1">
    <citation type="submission" date="2022-10" db="EMBL/GenBank/DDBJ databases">
        <title>Puccinia triticina Genome sequencing and assembly.</title>
        <authorList>
            <person name="Li C."/>
        </authorList>
    </citation>
    <scope>NUCLEOTIDE SEQUENCE</scope>
    <source>
        <strain evidence="2">Pt15</strain>
    </source>
</reference>
<dbReference type="Proteomes" id="UP001164743">
    <property type="component" value="Chromosome 7A"/>
</dbReference>
<evidence type="ECO:0000313" key="3">
    <source>
        <dbReference type="Proteomes" id="UP001164743"/>
    </source>
</evidence>
<feature type="region of interest" description="Disordered" evidence="1">
    <location>
        <begin position="168"/>
        <end position="209"/>
    </location>
</feature>
<name>A0ABY7CP60_9BASI</name>
<organism evidence="2 3">
    <name type="scientific">Puccinia triticina</name>
    <dbReference type="NCBI Taxonomy" id="208348"/>
    <lineage>
        <taxon>Eukaryota</taxon>
        <taxon>Fungi</taxon>
        <taxon>Dikarya</taxon>
        <taxon>Basidiomycota</taxon>
        <taxon>Pucciniomycotina</taxon>
        <taxon>Pucciniomycetes</taxon>
        <taxon>Pucciniales</taxon>
        <taxon>Pucciniaceae</taxon>
        <taxon>Puccinia</taxon>
    </lineage>
</organism>
<keyword evidence="3" id="KW-1185">Reference proteome</keyword>
<gene>
    <name evidence="2" type="ORF">PtA15_7A431</name>
</gene>
<sequence>MSPDYSFWQYATNVLEMRNEDSIFCYHLRLDNNILVHIIIGCASPGHIHTSGEMDPSVHSTTFTSEDFKIALTYHSICLIREDGPTHIVFWTPAKNTVRFTTASFSMDRGSSDHKPPVLPEASQTDLISCKSGPPSFGIRIELTESGLNLNHSPGVFDHPPALRQVSVPKLGERPHRHSQRRGPRPTGERHHEILTSTADQEPIQANAH</sequence>
<evidence type="ECO:0000313" key="2">
    <source>
        <dbReference type="EMBL" id="WAQ86703.1"/>
    </source>
</evidence>
<dbReference type="RefSeq" id="XP_053022258.1">
    <property type="nucleotide sequence ID" value="XM_053171037.1"/>
</dbReference>
<evidence type="ECO:0000256" key="1">
    <source>
        <dbReference type="SAM" id="MobiDB-lite"/>
    </source>
</evidence>
<protein>
    <submittedName>
        <fullName evidence="2">Uncharacterized protein</fullName>
    </submittedName>
</protein>
<dbReference type="GeneID" id="77811932"/>
<proteinExistence type="predicted"/>